<dbReference type="GO" id="GO:0006355">
    <property type="term" value="P:regulation of DNA-templated transcription"/>
    <property type="evidence" value="ECO:0000318"/>
    <property type="project" value="GO_Central"/>
</dbReference>
<accession>A0A0P0Y7N5</accession>
<dbReference type="InterPro" id="IPR050560">
    <property type="entry name" value="MYB_TF"/>
</dbReference>
<dbReference type="EMBL" id="AP014968">
    <property type="protein sequence ID" value="BAT16100.1"/>
    <property type="molecule type" value="Genomic_DNA"/>
</dbReference>
<dbReference type="PROSITE" id="PS51294">
    <property type="entry name" value="HTH_MYB"/>
    <property type="match status" value="2"/>
</dbReference>
<reference evidence="7" key="1">
    <citation type="journal article" date="2005" name="Nature">
        <title>The map-based sequence of the rice genome.</title>
        <authorList>
            <consortium name="International rice genome sequencing project (IRGSP)"/>
            <person name="Matsumoto T."/>
            <person name="Wu J."/>
            <person name="Kanamori H."/>
            <person name="Katayose Y."/>
            <person name="Fujisawa M."/>
            <person name="Namiki N."/>
            <person name="Mizuno H."/>
            <person name="Yamamoto K."/>
            <person name="Antonio B.A."/>
            <person name="Baba T."/>
            <person name="Sakata K."/>
            <person name="Nagamura Y."/>
            <person name="Aoki H."/>
            <person name="Arikawa K."/>
            <person name="Arita K."/>
            <person name="Bito T."/>
            <person name="Chiden Y."/>
            <person name="Fujitsuka N."/>
            <person name="Fukunaka R."/>
            <person name="Hamada M."/>
            <person name="Harada C."/>
            <person name="Hayashi A."/>
            <person name="Hijishita S."/>
            <person name="Honda M."/>
            <person name="Hosokawa S."/>
            <person name="Ichikawa Y."/>
            <person name="Idonuma A."/>
            <person name="Iijima M."/>
            <person name="Ikeda M."/>
            <person name="Ikeno M."/>
            <person name="Ito K."/>
            <person name="Ito S."/>
            <person name="Ito T."/>
            <person name="Ito Y."/>
            <person name="Ito Y."/>
            <person name="Iwabuchi A."/>
            <person name="Kamiya K."/>
            <person name="Karasawa W."/>
            <person name="Kurita K."/>
            <person name="Katagiri S."/>
            <person name="Kikuta A."/>
            <person name="Kobayashi H."/>
            <person name="Kobayashi N."/>
            <person name="Machita K."/>
            <person name="Maehara T."/>
            <person name="Masukawa M."/>
            <person name="Mizubayashi T."/>
            <person name="Mukai Y."/>
            <person name="Nagasaki H."/>
            <person name="Nagata Y."/>
            <person name="Naito S."/>
            <person name="Nakashima M."/>
            <person name="Nakama Y."/>
            <person name="Nakamichi Y."/>
            <person name="Nakamura M."/>
            <person name="Meguro A."/>
            <person name="Negishi M."/>
            <person name="Ohta I."/>
            <person name="Ohta T."/>
            <person name="Okamoto M."/>
            <person name="Ono N."/>
            <person name="Saji S."/>
            <person name="Sakaguchi M."/>
            <person name="Sakai K."/>
            <person name="Shibata M."/>
            <person name="Shimokawa T."/>
            <person name="Song J."/>
            <person name="Takazaki Y."/>
            <person name="Terasawa K."/>
            <person name="Tsugane M."/>
            <person name="Tsuji K."/>
            <person name="Ueda S."/>
            <person name="Waki K."/>
            <person name="Yamagata H."/>
            <person name="Yamamoto M."/>
            <person name="Yamamoto S."/>
            <person name="Yamane H."/>
            <person name="Yoshiki S."/>
            <person name="Yoshihara R."/>
            <person name="Yukawa K."/>
            <person name="Zhong H."/>
            <person name="Yano M."/>
            <person name="Yuan Q."/>
            <person name="Ouyang S."/>
            <person name="Liu J."/>
            <person name="Jones K.M."/>
            <person name="Gansberger K."/>
            <person name="Moffat K."/>
            <person name="Hill J."/>
            <person name="Bera J."/>
            <person name="Fadrosh D."/>
            <person name="Jin S."/>
            <person name="Johri S."/>
            <person name="Kim M."/>
            <person name="Overton L."/>
            <person name="Reardon M."/>
            <person name="Tsitrin T."/>
            <person name="Vuong H."/>
            <person name="Weaver B."/>
            <person name="Ciecko A."/>
            <person name="Tallon L."/>
            <person name="Jackson J."/>
            <person name="Pai G."/>
            <person name="Aken S.V."/>
            <person name="Utterback T."/>
            <person name="Reidmuller S."/>
            <person name="Feldblyum T."/>
            <person name="Hsiao J."/>
            <person name="Zismann V."/>
            <person name="Iobst S."/>
            <person name="de Vazeille A.R."/>
            <person name="Buell C.R."/>
            <person name="Ying K."/>
            <person name="Li Y."/>
            <person name="Lu T."/>
            <person name="Huang Y."/>
            <person name="Zhao Q."/>
            <person name="Feng Q."/>
            <person name="Zhang L."/>
            <person name="Zhu J."/>
            <person name="Weng Q."/>
            <person name="Mu J."/>
            <person name="Lu Y."/>
            <person name="Fan D."/>
            <person name="Liu Y."/>
            <person name="Guan J."/>
            <person name="Zhang Y."/>
            <person name="Yu S."/>
            <person name="Liu X."/>
            <person name="Zhang Y."/>
            <person name="Hong G."/>
            <person name="Han B."/>
            <person name="Choisne N."/>
            <person name="Demange N."/>
            <person name="Orjeda G."/>
            <person name="Samain S."/>
            <person name="Cattolico L."/>
            <person name="Pelletier E."/>
            <person name="Couloux A."/>
            <person name="Segurens B."/>
            <person name="Wincker P."/>
            <person name="D'Hont A."/>
            <person name="Scarpelli C."/>
            <person name="Weissenbach J."/>
            <person name="Salanoubat M."/>
            <person name="Quetier F."/>
            <person name="Yu Y."/>
            <person name="Kim H.R."/>
            <person name="Rambo T."/>
            <person name="Currie J."/>
            <person name="Collura K."/>
            <person name="Luo M."/>
            <person name="Yang T."/>
            <person name="Ammiraju J.S.S."/>
            <person name="Engler F."/>
            <person name="Soderlund C."/>
            <person name="Wing R.A."/>
            <person name="Palmer L.E."/>
            <person name="de la Bastide M."/>
            <person name="Spiegel L."/>
            <person name="Nascimento L."/>
            <person name="Zutavern T."/>
            <person name="O'Shaughnessy A."/>
            <person name="Dike S."/>
            <person name="Dedhia N."/>
            <person name="Preston R."/>
            <person name="Balija V."/>
            <person name="McCombie W.R."/>
            <person name="Chow T."/>
            <person name="Chen H."/>
            <person name="Chung M."/>
            <person name="Chen C."/>
            <person name="Shaw J."/>
            <person name="Wu H."/>
            <person name="Hsiao K."/>
            <person name="Chao Y."/>
            <person name="Chu M."/>
            <person name="Cheng C."/>
            <person name="Hour A."/>
            <person name="Lee P."/>
            <person name="Lin S."/>
            <person name="Lin Y."/>
            <person name="Liou J."/>
            <person name="Liu S."/>
            <person name="Hsing Y."/>
            <person name="Raghuvanshi S."/>
            <person name="Mohanty A."/>
            <person name="Bharti A.K."/>
            <person name="Gaur A."/>
            <person name="Gupta V."/>
            <person name="Kumar D."/>
            <person name="Ravi V."/>
            <person name="Vij S."/>
            <person name="Kapur A."/>
            <person name="Khurana P."/>
            <person name="Khurana P."/>
            <person name="Khurana J.P."/>
            <person name="Tyagi A.K."/>
            <person name="Gaikwad K."/>
            <person name="Singh A."/>
            <person name="Dalal V."/>
            <person name="Srivastava S."/>
            <person name="Dixit A."/>
            <person name="Pal A.K."/>
            <person name="Ghazi I.A."/>
            <person name="Yadav M."/>
            <person name="Pandit A."/>
            <person name="Bhargava A."/>
            <person name="Sureshbabu K."/>
            <person name="Batra K."/>
            <person name="Sharma T.R."/>
            <person name="Mohapatra T."/>
            <person name="Singh N.K."/>
            <person name="Messing J."/>
            <person name="Nelson A.B."/>
            <person name="Fuks G."/>
            <person name="Kavchok S."/>
            <person name="Keizer G."/>
            <person name="Linton E."/>
            <person name="Llaca V."/>
            <person name="Song R."/>
            <person name="Tanyolac B."/>
            <person name="Young S."/>
            <person name="Ho-Il K."/>
            <person name="Hahn J.H."/>
            <person name="Sangsakoo G."/>
            <person name="Vanavichit A."/>
            <person name="de Mattos Luiz.A.T."/>
            <person name="Zimmer P.D."/>
            <person name="Malone G."/>
            <person name="Dellagostin O."/>
            <person name="de Oliveira A.C."/>
            <person name="Bevan M."/>
            <person name="Bancroft I."/>
            <person name="Minx P."/>
            <person name="Cordum H."/>
            <person name="Wilson R."/>
            <person name="Cheng Z."/>
            <person name="Jin W."/>
            <person name="Jiang J."/>
            <person name="Leong S.A."/>
            <person name="Iwama H."/>
            <person name="Gojobori T."/>
            <person name="Itoh T."/>
            <person name="Niimura Y."/>
            <person name="Fujii Y."/>
            <person name="Habara T."/>
            <person name="Sakai H."/>
            <person name="Sato Y."/>
            <person name="Wilson G."/>
            <person name="Kumar K."/>
            <person name="McCouch S."/>
            <person name="Juretic N."/>
            <person name="Hoen D."/>
            <person name="Wright S."/>
            <person name="Bruskiewich R."/>
            <person name="Bureau T."/>
            <person name="Miyao A."/>
            <person name="Hirochika H."/>
            <person name="Nishikawa T."/>
            <person name="Kadowaki K."/>
            <person name="Sugiura M."/>
            <person name="Burr B."/>
            <person name="Sasaki T."/>
        </authorList>
    </citation>
    <scope>NUCLEOTIDE SEQUENCE [LARGE SCALE GENOMIC DNA]</scope>
    <source>
        <strain evidence="7">cv. Nipponbare</strain>
    </source>
</reference>
<keyword evidence="2" id="KW-0677">Repeat</keyword>
<dbReference type="SUPFAM" id="SSF46689">
    <property type="entry name" value="Homeodomain-like"/>
    <property type="match status" value="1"/>
</dbReference>
<evidence type="ECO:0000259" key="5">
    <source>
        <dbReference type="PROSITE" id="PS51294"/>
    </source>
</evidence>
<evidence type="ECO:0000313" key="7">
    <source>
        <dbReference type="Proteomes" id="UP000059680"/>
    </source>
</evidence>
<dbReference type="Gene3D" id="1.10.10.60">
    <property type="entry name" value="Homeodomain-like"/>
    <property type="match status" value="2"/>
</dbReference>
<keyword evidence="3" id="KW-0238">DNA-binding</keyword>
<evidence type="ECO:0000256" key="3">
    <source>
        <dbReference type="ARBA" id="ARBA00023125"/>
    </source>
</evidence>
<sequence length="432" mass="49159">MYVHDCIASMFAVLETRREHWSLNSLLMHEVFSVNDKIQETLLDISYSDSENLTMDFSCFNPQPAISHGIPFDSFLLQDELHHHADLDHPFEAEGITVHGSELEGGSVLPFATLHDLDHEFFRRGSRKDFIDNASSIFLLNPKTEVSHLVRDVQVGAFGAYEMNGRLISRNKASRKGIKKADAVKGHWTVEEDRKLVKLVEQFGLKKWSLIGGMLPGRVGKQCRERWFNHLRPNIKKDTWSEEEDMVLIQIHKEVGNRWAEIAKCLPGRTENSIKNHWNATKRRQFARRRNRSTSKSGSTVLQNYIKSLAISPQESQMNNERSESNPSDMMITQGTPCCFDGNNCSQSHTSEENIVPSCGDFAAEMWSGLFDTKEDEEDEAQYLLYDMDTHVDMNCIFSNMDYGSNIEPGLASVVKAECSAESWAVNLKETD</sequence>
<protein>
    <submittedName>
        <fullName evidence="6">Os12g0175000 protein</fullName>
    </submittedName>
</protein>
<dbReference type="PaxDb" id="39947-A0A0P0Y7N5"/>
<feature type="domain" description="Myb-like" evidence="4">
    <location>
        <begin position="180"/>
        <end position="231"/>
    </location>
</feature>
<dbReference type="SMART" id="SM00717">
    <property type="entry name" value="SANT"/>
    <property type="match status" value="2"/>
</dbReference>
<dbReference type="GO" id="GO:0000981">
    <property type="term" value="F:DNA-binding transcription factor activity, RNA polymerase II-specific"/>
    <property type="evidence" value="ECO:0000318"/>
    <property type="project" value="GO_Central"/>
</dbReference>
<reference evidence="6 7" key="3">
    <citation type="journal article" date="2013" name="Rice">
        <title>Improvement of the Oryza sativa Nipponbare reference genome using next generation sequence and optical map data.</title>
        <authorList>
            <person name="Kawahara Y."/>
            <person name="de la Bastide M."/>
            <person name="Hamilton J.P."/>
            <person name="Kanamori H."/>
            <person name="McCombie W.R."/>
            <person name="Ouyang S."/>
            <person name="Schwartz D.C."/>
            <person name="Tanaka T."/>
            <person name="Wu J."/>
            <person name="Zhou S."/>
            <person name="Childs K.L."/>
            <person name="Davidson R.M."/>
            <person name="Lin H."/>
            <person name="Quesada-Ocampo L."/>
            <person name="Vaillancourt B."/>
            <person name="Sakai H."/>
            <person name="Lee S.S."/>
            <person name="Kim J."/>
            <person name="Numa H."/>
            <person name="Itoh T."/>
            <person name="Buell C.R."/>
            <person name="Matsumoto T."/>
        </authorList>
    </citation>
    <scope>NUCLEOTIDE SEQUENCE [LARGE SCALE GENOMIC DNA]</scope>
    <source>
        <strain evidence="7">cv. Nipponbare</strain>
    </source>
</reference>
<feature type="domain" description="HTH myb-type" evidence="5">
    <location>
        <begin position="180"/>
        <end position="235"/>
    </location>
</feature>
<dbReference type="InterPro" id="IPR017930">
    <property type="entry name" value="Myb_dom"/>
</dbReference>
<dbReference type="PROSITE" id="PS50090">
    <property type="entry name" value="MYB_LIKE"/>
    <property type="match status" value="2"/>
</dbReference>
<feature type="domain" description="HTH myb-type" evidence="5">
    <location>
        <begin position="236"/>
        <end position="286"/>
    </location>
</feature>
<gene>
    <name evidence="6" type="ordered locus">Os12g0175000</name>
    <name evidence="6" type="ORF">OSNPB_120175000</name>
</gene>
<organism evidence="6 7">
    <name type="scientific">Oryza sativa subsp. japonica</name>
    <name type="common">Rice</name>
    <dbReference type="NCBI Taxonomy" id="39947"/>
    <lineage>
        <taxon>Eukaryota</taxon>
        <taxon>Viridiplantae</taxon>
        <taxon>Streptophyta</taxon>
        <taxon>Embryophyta</taxon>
        <taxon>Tracheophyta</taxon>
        <taxon>Spermatophyta</taxon>
        <taxon>Magnoliopsida</taxon>
        <taxon>Liliopsida</taxon>
        <taxon>Poales</taxon>
        <taxon>Poaceae</taxon>
        <taxon>BOP clade</taxon>
        <taxon>Oryzoideae</taxon>
        <taxon>Oryzeae</taxon>
        <taxon>Oryzinae</taxon>
        <taxon>Oryza</taxon>
        <taxon>Oryza sativa</taxon>
    </lineage>
</organism>
<dbReference type="FunFam" id="1.10.10.60:FF:000010">
    <property type="entry name" value="Transcriptional activator Myb isoform A"/>
    <property type="match status" value="1"/>
</dbReference>
<dbReference type="InParanoid" id="A0A0P0Y7N5"/>
<dbReference type="SMR" id="A0A0P0Y7N5"/>
<evidence type="ECO:0000256" key="2">
    <source>
        <dbReference type="ARBA" id="ARBA00022737"/>
    </source>
</evidence>
<dbReference type="Proteomes" id="UP000059680">
    <property type="component" value="Chromosome 12"/>
</dbReference>
<keyword evidence="7" id="KW-1185">Reference proteome</keyword>
<comment type="subcellular location">
    <subcellularLocation>
        <location evidence="1">Nucleus</location>
    </subcellularLocation>
</comment>
<dbReference type="PANTHER" id="PTHR45614:SF285">
    <property type="entry name" value="TRANSCRIPTION FACTOR MYB98"/>
    <property type="match status" value="1"/>
</dbReference>
<dbReference type="AlphaFoldDB" id="A0A0P0Y7N5"/>
<dbReference type="GO" id="GO:0005634">
    <property type="term" value="C:nucleus"/>
    <property type="evidence" value="ECO:0000318"/>
    <property type="project" value="GO_Central"/>
</dbReference>
<reference evidence="6 7" key="2">
    <citation type="journal article" date="2013" name="Plant Cell Physiol.">
        <title>Rice Annotation Project Database (RAP-DB): an integrative and interactive database for rice genomics.</title>
        <authorList>
            <person name="Sakai H."/>
            <person name="Lee S.S."/>
            <person name="Tanaka T."/>
            <person name="Numa H."/>
            <person name="Kim J."/>
            <person name="Kawahara Y."/>
            <person name="Wakimoto H."/>
            <person name="Yang C.C."/>
            <person name="Iwamoto M."/>
            <person name="Abe T."/>
            <person name="Yamada Y."/>
            <person name="Muto A."/>
            <person name="Inokuchi H."/>
            <person name="Ikemura T."/>
            <person name="Matsumoto T."/>
            <person name="Sasaki T."/>
            <person name="Itoh T."/>
        </authorList>
    </citation>
    <scope>NUCLEOTIDE SEQUENCE [LARGE SCALE GENOMIC DNA]</scope>
    <source>
        <strain evidence="7">cv. Nipponbare</strain>
    </source>
</reference>
<evidence type="ECO:0000313" key="6">
    <source>
        <dbReference type="EMBL" id="BAT16100.1"/>
    </source>
</evidence>
<name>A0A0P0Y7N5_ORYSJ</name>
<dbReference type="InterPro" id="IPR001005">
    <property type="entry name" value="SANT/Myb"/>
</dbReference>
<evidence type="ECO:0000259" key="4">
    <source>
        <dbReference type="PROSITE" id="PS50090"/>
    </source>
</evidence>
<feature type="domain" description="Myb-like" evidence="4">
    <location>
        <begin position="232"/>
        <end position="282"/>
    </location>
</feature>
<proteinExistence type="predicted"/>
<dbReference type="Pfam" id="PF13921">
    <property type="entry name" value="Myb_DNA-bind_6"/>
    <property type="match status" value="1"/>
</dbReference>
<dbReference type="FunFam" id="1.10.10.60:FF:000381">
    <property type="entry name" value="Transcription factor MYB119"/>
    <property type="match status" value="1"/>
</dbReference>
<dbReference type="PANTHER" id="PTHR45614">
    <property type="entry name" value="MYB PROTEIN-RELATED"/>
    <property type="match status" value="1"/>
</dbReference>
<dbReference type="STRING" id="39947.A0A0P0Y7N5"/>
<dbReference type="CDD" id="cd00167">
    <property type="entry name" value="SANT"/>
    <property type="match status" value="2"/>
</dbReference>
<dbReference type="GO" id="GO:0000978">
    <property type="term" value="F:RNA polymerase II cis-regulatory region sequence-specific DNA binding"/>
    <property type="evidence" value="ECO:0000318"/>
    <property type="project" value="GO_Central"/>
</dbReference>
<dbReference type="InterPro" id="IPR009057">
    <property type="entry name" value="Homeodomain-like_sf"/>
</dbReference>
<evidence type="ECO:0000256" key="1">
    <source>
        <dbReference type="ARBA" id="ARBA00004123"/>
    </source>
</evidence>